<dbReference type="PROSITE" id="PS50042">
    <property type="entry name" value="CNMP_BINDING_3"/>
    <property type="match status" value="2"/>
</dbReference>
<feature type="region of interest" description="Disordered" evidence="8">
    <location>
        <begin position="87"/>
        <end position="165"/>
    </location>
</feature>
<dbReference type="SUPFAM" id="SSF51206">
    <property type="entry name" value="cAMP-binding domain-like"/>
    <property type="match status" value="2"/>
</dbReference>
<dbReference type="STRING" id="282301.A0A267DC18"/>
<dbReference type="GO" id="GO:0005829">
    <property type="term" value="C:cytosol"/>
    <property type="evidence" value="ECO:0007669"/>
    <property type="project" value="TreeGrafter"/>
</dbReference>
<feature type="region of interest" description="Disordered" evidence="8">
    <location>
        <begin position="25"/>
        <end position="46"/>
    </location>
</feature>
<comment type="caution">
    <text evidence="10">The sequence shown here is derived from an EMBL/GenBank/DDBJ whole genome shotgun (WGS) entry which is preliminary data.</text>
</comment>
<proteinExistence type="inferred from homology"/>
<dbReference type="InterPro" id="IPR018488">
    <property type="entry name" value="cNMP-bd_CS"/>
</dbReference>
<dbReference type="FunFam" id="2.60.120.10:FF:000108">
    <property type="entry name" value="cAMP-dependent protein kinase type II regulatory subunit"/>
    <property type="match status" value="1"/>
</dbReference>
<dbReference type="OrthoDB" id="417078at2759"/>
<keyword evidence="6" id="KW-0114">cAMP</keyword>
<comment type="similarity">
    <text evidence="1">Belongs to the cAMP-dependent kinase regulatory chain family.</text>
</comment>
<keyword evidence="4" id="KW-0677">Repeat</keyword>
<dbReference type="Gene3D" id="2.60.120.10">
    <property type="entry name" value="Jelly Rolls"/>
    <property type="match status" value="2"/>
</dbReference>
<feature type="non-terminal residue" evidence="10">
    <location>
        <position position="1"/>
    </location>
</feature>
<feature type="domain" description="Cyclic nucleotide-binding" evidence="9">
    <location>
        <begin position="177"/>
        <end position="296"/>
    </location>
</feature>
<dbReference type="Pfam" id="PF02197">
    <property type="entry name" value="RIIa"/>
    <property type="match status" value="1"/>
</dbReference>
<name>A0A267DC18_9PLAT</name>
<dbReference type="PRINTS" id="PR00103">
    <property type="entry name" value="CAMPKINASE"/>
</dbReference>
<dbReference type="AlphaFoldDB" id="A0A267DC18"/>
<evidence type="ECO:0000259" key="9">
    <source>
        <dbReference type="PROSITE" id="PS50042"/>
    </source>
</evidence>
<dbReference type="Pfam" id="PF00027">
    <property type="entry name" value="cNMP_binding"/>
    <property type="match status" value="2"/>
</dbReference>
<evidence type="ECO:0000256" key="7">
    <source>
        <dbReference type="ARBA" id="ARBA00067959"/>
    </source>
</evidence>
<dbReference type="PANTHER" id="PTHR11635">
    <property type="entry name" value="CAMP-DEPENDENT PROTEIN KINASE REGULATORY CHAIN"/>
    <property type="match status" value="1"/>
</dbReference>
<dbReference type="EMBL" id="NIVC01000076">
    <property type="protein sequence ID" value="PAA91723.1"/>
    <property type="molecule type" value="Genomic_DNA"/>
</dbReference>
<evidence type="ECO:0000313" key="12">
    <source>
        <dbReference type="Proteomes" id="UP000215902"/>
    </source>
</evidence>
<dbReference type="InterPro" id="IPR050503">
    <property type="entry name" value="cAMP-dep_PK_reg_su-like"/>
</dbReference>
<accession>A0A267DC18</accession>
<dbReference type="InterPro" id="IPR014710">
    <property type="entry name" value="RmlC-like_jellyroll"/>
</dbReference>
<dbReference type="FunFam" id="2.60.120.10:FF:000017">
    <property type="entry name" value="cAMP-dependent protein kinase type II regulatory subunit"/>
    <property type="match status" value="1"/>
</dbReference>
<gene>
    <name evidence="11" type="ORF">BOX15_Mlig010423g2</name>
    <name evidence="10" type="ORF">BOX15_Mlig033844g2</name>
</gene>
<dbReference type="PROSITE" id="PS00889">
    <property type="entry name" value="CNMP_BINDING_2"/>
    <property type="match status" value="2"/>
</dbReference>
<feature type="domain" description="Cyclic nucleotide-binding" evidence="9">
    <location>
        <begin position="299"/>
        <end position="421"/>
    </location>
</feature>
<protein>
    <recommendedName>
        <fullName evidence="7">cAMP-dependent protein kinase type II regulatory subunit</fullName>
    </recommendedName>
</protein>
<dbReference type="InterPro" id="IPR018490">
    <property type="entry name" value="cNMP-bd_dom_sf"/>
</dbReference>
<dbReference type="PANTHER" id="PTHR11635:SF152">
    <property type="entry name" value="CAMP-DEPENDENT PROTEIN KINASE TYPE I REGULATORY SUBUNIT-RELATED"/>
    <property type="match status" value="1"/>
</dbReference>
<dbReference type="Proteomes" id="UP000215902">
    <property type="component" value="Unassembled WGS sequence"/>
</dbReference>
<keyword evidence="3" id="KW-0116">cAMP-binding</keyword>
<reference evidence="10 12" key="1">
    <citation type="submission" date="2017-06" db="EMBL/GenBank/DDBJ databases">
        <title>A platform for efficient transgenesis in Macrostomum lignano, a flatworm model organism for stem cell research.</title>
        <authorList>
            <person name="Berezikov E."/>
        </authorList>
    </citation>
    <scope>NUCLEOTIDE SEQUENCE [LARGE SCALE GENOMIC DNA]</scope>
    <source>
        <strain evidence="10">DV1</strain>
        <tissue evidence="10">Whole organism</tissue>
    </source>
</reference>
<evidence type="ECO:0000256" key="3">
    <source>
        <dbReference type="ARBA" id="ARBA00022566"/>
    </source>
</evidence>
<dbReference type="PROSITE" id="PS00888">
    <property type="entry name" value="CNMP_BINDING_1"/>
    <property type="match status" value="2"/>
</dbReference>
<dbReference type="GO" id="GO:0004862">
    <property type="term" value="F:cAMP-dependent protein kinase inhibitor activity"/>
    <property type="evidence" value="ECO:0007669"/>
    <property type="project" value="TreeGrafter"/>
</dbReference>
<evidence type="ECO:0000313" key="11">
    <source>
        <dbReference type="EMBL" id="PAA91723.1"/>
    </source>
</evidence>
<evidence type="ECO:0000256" key="6">
    <source>
        <dbReference type="ARBA" id="ARBA00023149"/>
    </source>
</evidence>
<dbReference type="InterPro" id="IPR003117">
    <property type="entry name" value="cAMP_dep_PK_reg_su_I/II_a/b"/>
</dbReference>
<evidence type="ECO:0000256" key="2">
    <source>
        <dbReference type="ARBA" id="ARBA00022553"/>
    </source>
</evidence>
<evidence type="ECO:0000313" key="10">
    <source>
        <dbReference type="EMBL" id="PAA46237.1"/>
    </source>
</evidence>
<keyword evidence="5" id="KW-0547">Nucleotide-binding</keyword>
<dbReference type="SMART" id="SM00100">
    <property type="entry name" value="cNMP"/>
    <property type="match status" value="2"/>
</dbReference>
<keyword evidence="2" id="KW-0597">Phosphoprotein</keyword>
<dbReference type="GO" id="GO:0034236">
    <property type="term" value="F:protein kinase A catalytic subunit binding"/>
    <property type="evidence" value="ECO:0007669"/>
    <property type="project" value="TreeGrafter"/>
</dbReference>
<keyword evidence="12" id="KW-1185">Reference proteome</keyword>
<dbReference type="Gene3D" id="1.20.890.10">
    <property type="entry name" value="cAMP-dependent protein kinase regulatory subunit, dimerization-anchoring domain"/>
    <property type="match status" value="1"/>
</dbReference>
<evidence type="ECO:0000256" key="5">
    <source>
        <dbReference type="ARBA" id="ARBA00022741"/>
    </source>
</evidence>
<evidence type="ECO:0000256" key="1">
    <source>
        <dbReference type="ARBA" id="ARBA00005753"/>
    </source>
</evidence>
<dbReference type="CDD" id="cd00038">
    <property type="entry name" value="CAP_ED"/>
    <property type="match status" value="2"/>
</dbReference>
<evidence type="ECO:0000256" key="4">
    <source>
        <dbReference type="ARBA" id="ARBA00022737"/>
    </source>
</evidence>
<sequence length="437" mass="48449">AECARRADRFPCCVRAGINPIAAGERAMSSSADSRPSAATRRQPQVPAGFRELLQDFAVAVLRQSPDDAVEFAIEYFTRLRIGRMSSQKPVEASLAPPAEKEQQDSETPMSPKDVDEDEPPITAPPPRRGTRRVAVAGESFDPEKEDPADAARPIVTHPKSDEQRRRLNQAVSHIVLFQCLDEDQKRDVINAMFERRSEPGDRIITQGEDGDNFYVIESGVYDIYVLIDGKDTKVGQYNNQGSFGELALMYNAPRAATIVCAEPGSLWAMDRDTFRRLVLKKAFQKRVMYETLLESVPLLKQLAPYERMSVADALKSKSCADGERIIAQGELGNEMFFVEDGEVRITCRRGDGGEEVEISRLGKGGYFGELALLTKQPRAASVYACGGRCKVAVLDVGSFERLLGPCLDIMRRSIDTYQQQLATIFGSLESVPDLRD</sequence>
<dbReference type="EMBL" id="NIVC01004974">
    <property type="protein sequence ID" value="PAA46237.1"/>
    <property type="molecule type" value="Genomic_DNA"/>
</dbReference>
<dbReference type="GO" id="GO:0005952">
    <property type="term" value="C:cAMP-dependent protein kinase complex"/>
    <property type="evidence" value="ECO:0007669"/>
    <property type="project" value="InterPro"/>
</dbReference>
<organism evidence="10 12">
    <name type="scientific">Macrostomum lignano</name>
    <dbReference type="NCBI Taxonomy" id="282301"/>
    <lineage>
        <taxon>Eukaryota</taxon>
        <taxon>Metazoa</taxon>
        <taxon>Spiralia</taxon>
        <taxon>Lophotrochozoa</taxon>
        <taxon>Platyhelminthes</taxon>
        <taxon>Rhabditophora</taxon>
        <taxon>Macrostomorpha</taxon>
        <taxon>Macrostomida</taxon>
        <taxon>Macrostomidae</taxon>
        <taxon>Macrostomum</taxon>
    </lineage>
</organism>
<dbReference type="SUPFAM" id="SSF47391">
    <property type="entry name" value="Dimerization-anchoring domain of cAMP-dependent PK regulatory subunit"/>
    <property type="match status" value="1"/>
</dbReference>
<dbReference type="CDD" id="cd12099">
    <property type="entry name" value="DD_RII_PKA"/>
    <property type="match status" value="1"/>
</dbReference>
<dbReference type="SMART" id="SM00394">
    <property type="entry name" value="RIIa"/>
    <property type="match status" value="1"/>
</dbReference>
<dbReference type="InterPro" id="IPR000595">
    <property type="entry name" value="cNMP-bd_dom"/>
</dbReference>
<evidence type="ECO:0000256" key="8">
    <source>
        <dbReference type="SAM" id="MobiDB-lite"/>
    </source>
</evidence>
<dbReference type="GO" id="GO:0030552">
    <property type="term" value="F:cAMP binding"/>
    <property type="evidence" value="ECO:0007669"/>
    <property type="project" value="UniProtKB-KW"/>
</dbReference>